<dbReference type="PANTHER" id="PTHR31025">
    <property type="entry name" value="SI:CH211-196P9.1-RELATED"/>
    <property type="match status" value="1"/>
</dbReference>
<evidence type="ECO:0000313" key="2">
    <source>
        <dbReference type="RefSeq" id="XP_026277279.1"/>
    </source>
</evidence>
<evidence type="ECO:0000313" key="1">
    <source>
        <dbReference type="Proteomes" id="UP000504606"/>
    </source>
</evidence>
<reference evidence="2" key="1">
    <citation type="submission" date="2025-08" db="UniProtKB">
        <authorList>
            <consortium name="RefSeq"/>
        </authorList>
    </citation>
    <scope>IDENTIFICATION</scope>
    <source>
        <tissue evidence="2">Whole organism</tissue>
    </source>
</reference>
<dbReference type="AlphaFoldDB" id="A0A6J1S7V8"/>
<organism evidence="1 2">
    <name type="scientific">Frankliniella occidentalis</name>
    <name type="common">Western flower thrips</name>
    <name type="synonym">Euthrips occidentalis</name>
    <dbReference type="NCBI Taxonomy" id="133901"/>
    <lineage>
        <taxon>Eukaryota</taxon>
        <taxon>Metazoa</taxon>
        <taxon>Ecdysozoa</taxon>
        <taxon>Arthropoda</taxon>
        <taxon>Hexapoda</taxon>
        <taxon>Insecta</taxon>
        <taxon>Pterygota</taxon>
        <taxon>Neoptera</taxon>
        <taxon>Paraneoptera</taxon>
        <taxon>Thysanoptera</taxon>
        <taxon>Terebrantia</taxon>
        <taxon>Thripoidea</taxon>
        <taxon>Thripidae</taxon>
        <taxon>Frankliniella</taxon>
    </lineage>
</organism>
<dbReference type="KEGG" id="foc:113205751"/>
<keyword evidence="1" id="KW-1185">Reference proteome</keyword>
<name>A0A6J1S7V8_FRAOC</name>
<dbReference type="GeneID" id="113205751"/>
<dbReference type="RefSeq" id="XP_026277279.1">
    <property type="nucleotide sequence ID" value="XM_026421494.2"/>
</dbReference>
<gene>
    <name evidence="2" type="primary">LOC113205751</name>
</gene>
<dbReference type="PANTHER" id="PTHR31025:SF9">
    <property type="entry name" value="SI:DKEY-286J15.1"/>
    <property type="match status" value="1"/>
</dbReference>
<dbReference type="Proteomes" id="UP000504606">
    <property type="component" value="Unplaced"/>
</dbReference>
<sequence length="313" mass="35842">MTDLKGPVIPRQLLTHPTPVEKKILHLKKAKSHENYESMVKKLDKMEATSGSKNAISQLMKCTYSERRKWMDQPPANTSARILEKFIHFSSYGGLMISEEFQRLYPNSIAFDLSDIVSAVLQHSKNSRQKLYEESGCLQYDTLRALQLIYDVLPTVPVKMSKDRSLTNDETNNKVWLAKKPCAAIVQIIPANTDLQGYKNVLLPTEPPPKSKSKQPTLAPVMIWLSDDHLFGEIYLNIDGHYIHVEADPLIDPFPKAFDIFFKLYFVFNVHYHPQLKNSFNFFEYVYGLNAKPIPSVRALVGSIRQIQVESKN</sequence>
<protein>
    <submittedName>
        <fullName evidence="2">Uncharacterized protein LOC113205751</fullName>
    </submittedName>
</protein>
<proteinExistence type="predicted"/>
<accession>A0A6J1S7V8</accession>